<sequence>MTDTKIDPATVDIELDTEVTDLRDGNARDRRDMTRMGKAQELKTWITNGIQRNFRFLSIFGFSMILMQAWESVLAVGSIGLTNGGTAGYIWMFLICWIGFGFVNTSMAEMGSMAPTTGGQVRKPSQLHSFPPKRLCLLSETRPNTDRERANQYHWVSEFAPRKYQRFLSYVMGWMCVLSWQTGCASSAYISGGQIQGLIALNHPSYQPQGWHTTMFSIAVAAFSVFFNAALARKLPLVEAGLLSIHVLGFIALLVVLWVLSPITPAAQLQQWRGWRNMGTSVMVGTMASVYPLLGADAAVHMSEELQDAARTLPRSMIWTTFFNGAFGWIMLITFCSCLGNIDDVLNTPTGFPFLAVFESATQSKAGATGMSIIIVIMTIAGNLTGVATASRQLWAFSRDQGMPFSSYFAHVHPGLNLPINSITMTLLVTVLLTLIAIGSDVALNSLTSLGTNAILSSYMCSIGCITWRRLTNQPLLPSKLPLGRWGLTVNIVSMLFLLVIFVFAFFPPGPNPAPADMNWNILIYGVSVVGSLLYYALSARKRYVGPVEYVRKLD</sequence>
<feature type="transmembrane region" description="Helical" evidence="6">
    <location>
        <begin position="519"/>
        <end position="538"/>
    </location>
</feature>
<keyword evidence="2" id="KW-0813">Transport</keyword>
<feature type="transmembrane region" description="Helical" evidence="6">
    <location>
        <begin position="321"/>
        <end position="342"/>
    </location>
</feature>
<evidence type="ECO:0000313" key="7">
    <source>
        <dbReference type="EMBL" id="KAK8059150.1"/>
    </source>
</evidence>
<dbReference type="PANTHER" id="PTHR45649:SF2">
    <property type="entry name" value="ACID PERMEASE, PUTATIVE-RELATED"/>
    <property type="match status" value="1"/>
</dbReference>
<feature type="transmembrane region" description="Helical" evidence="6">
    <location>
        <begin position="450"/>
        <end position="468"/>
    </location>
</feature>
<organism evidence="7 8">
    <name type="scientific">Apiospora saccharicola</name>
    <dbReference type="NCBI Taxonomy" id="335842"/>
    <lineage>
        <taxon>Eukaryota</taxon>
        <taxon>Fungi</taxon>
        <taxon>Dikarya</taxon>
        <taxon>Ascomycota</taxon>
        <taxon>Pezizomycotina</taxon>
        <taxon>Sordariomycetes</taxon>
        <taxon>Xylariomycetidae</taxon>
        <taxon>Amphisphaeriales</taxon>
        <taxon>Apiosporaceae</taxon>
        <taxon>Apiospora</taxon>
    </lineage>
</organism>
<feature type="transmembrane region" description="Helical" evidence="6">
    <location>
        <begin position="86"/>
        <end position="103"/>
    </location>
</feature>
<dbReference type="InterPro" id="IPR002293">
    <property type="entry name" value="AA/rel_permease1"/>
</dbReference>
<feature type="transmembrane region" description="Helical" evidence="6">
    <location>
        <begin position="210"/>
        <end position="231"/>
    </location>
</feature>
<gene>
    <name evidence="7" type="ORF">PG996_009080</name>
</gene>
<keyword evidence="8" id="KW-1185">Reference proteome</keyword>
<reference evidence="7 8" key="1">
    <citation type="submission" date="2023-01" db="EMBL/GenBank/DDBJ databases">
        <title>Analysis of 21 Apiospora genomes using comparative genomics revels a genus with tremendous synthesis potential of carbohydrate active enzymes and secondary metabolites.</title>
        <authorList>
            <person name="Sorensen T."/>
        </authorList>
    </citation>
    <scope>NUCLEOTIDE SEQUENCE [LARGE SCALE GENOMIC DNA]</scope>
    <source>
        <strain evidence="7 8">CBS 83171</strain>
    </source>
</reference>
<comment type="caution">
    <text evidence="7">The sequence shown here is derived from an EMBL/GenBank/DDBJ whole genome shotgun (WGS) entry which is preliminary data.</text>
</comment>
<feature type="transmembrane region" description="Helical" evidence="6">
    <location>
        <begin position="488"/>
        <end position="507"/>
    </location>
</feature>
<keyword evidence="3 6" id="KW-0812">Transmembrane</keyword>
<dbReference type="Gene3D" id="1.20.1740.10">
    <property type="entry name" value="Amino acid/polyamine transporter I"/>
    <property type="match status" value="1"/>
</dbReference>
<protein>
    <submittedName>
        <fullName evidence="7">HNM1-choline permease</fullName>
    </submittedName>
</protein>
<feature type="transmembrane region" description="Helical" evidence="6">
    <location>
        <begin position="373"/>
        <end position="395"/>
    </location>
</feature>
<evidence type="ECO:0000313" key="8">
    <source>
        <dbReference type="Proteomes" id="UP001446871"/>
    </source>
</evidence>
<dbReference type="EMBL" id="JAQQWM010000006">
    <property type="protein sequence ID" value="KAK8059150.1"/>
    <property type="molecule type" value="Genomic_DNA"/>
</dbReference>
<dbReference type="Proteomes" id="UP001446871">
    <property type="component" value="Unassembled WGS sequence"/>
</dbReference>
<feature type="transmembrane region" description="Helical" evidence="6">
    <location>
        <begin position="416"/>
        <end position="438"/>
    </location>
</feature>
<feature type="transmembrane region" description="Helical" evidence="6">
    <location>
        <begin position="281"/>
        <end position="300"/>
    </location>
</feature>
<feature type="transmembrane region" description="Helical" evidence="6">
    <location>
        <begin position="56"/>
        <end position="80"/>
    </location>
</feature>
<evidence type="ECO:0000256" key="4">
    <source>
        <dbReference type="ARBA" id="ARBA00022989"/>
    </source>
</evidence>
<feature type="transmembrane region" description="Helical" evidence="6">
    <location>
        <begin position="167"/>
        <end position="190"/>
    </location>
</feature>
<dbReference type="PANTHER" id="PTHR45649">
    <property type="entry name" value="AMINO-ACID PERMEASE BAT1"/>
    <property type="match status" value="1"/>
</dbReference>
<keyword evidence="5 6" id="KW-0472">Membrane</keyword>
<feature type="transmembrane region" description="Helical" evidence="6">
    <location>
        <begin position="243"/>
        <end position="261"/>
    </location>
</feature>
<proteinExistence type="predicted"/>
<evidence type="ECO:0000256" key="5">
    <source>
        <dbReference type="ARBA" id="ARBA00023136"/>
    </source>
</evidence>
<evidence type="ECO:0000256" key="2">
    <source>
        <dbReference type="ARBA" id="ARBA00022448"/>
    </source>
</evidence>
<accession>A0ABR1UM49</accession>
<keyword evidence="4 6" id="KW-1133">Transmembrane helix</keyword>
<dbReference type="Pfam" id="PF13520">
    <property type="entry name" value="AA_permease_2"/>
    <property type="match status" value="1"/>
</dbReference>
<comment type="subcellular location">
    <subcellularLocation>
        <location evidence="1">Membrane</location>
        <topology evidence="1">Multi-pass membrane protein</topology>
    </subcellularLocation>
</comment>
<dbReference type="PIRSF" id="PIRSF006060">
    <property type="entry name" value="AA_transporter"/>
    <property type="match status" value="1"/>
</dbReference>
<evidence type="ECO:0000256" key="3">
    <source>
        <dbReference type="ARBA" id="ARBA00022692"/>
    </source>
</evidence>
<name>A0ABR1UM49_9PEZI</name>
<evidence type="ECO:0000256" key="1">
    <source>
        <dbReference type="ARBA" id="ARBA00004141"/>
    </source>
</evidence>
<evidence type="ECO:0000256" key="6">
    <source>
        <dbReference type="SAM" id="Phobius"/>
    </source>
</evidence>